<feature type="domain" description="MYND-type" evidence="5">
    <location>
        <begin position="63"/>
        <end position="105"/>
    </location>
</feature>
<dbReference type="InterPro" id="IPR001214">
    <property type="entry name" value="SET_dom"/>
</dbReference>
<dbReference type="GO" id="GO:0032259">
    <property type="term" value="P:methylation"/>
    <property type="evidence" value="ECO:0007669"/>
    <property type="project" value="UniProtKB-KW"/>
</dbReference>
<keyword evidence="6" id="KW-0808">Transferase</keyword>
<dbReference type="InterPro" id="IPR046341">
    <property type="entry name" value="SET_dom_sf"/>
</dbReference>
<evidence type="ECO:0000256" key="4">
    <source>
        <dbReference type="PROSITE-ProRule" id="PRU00134"/>
    </source>
</evidence>
<dbReference type="Gene3D" id="2.170.270.10">
    <property type="entry name" value="SET domain"/>
    <property type="match status" value="1"/>
</dbReference>
<dbReference type="PROSITE" id="PS50865">
    <property type="entry name" value="ZF_MYND_2"/>
    <property type="match status" value="1"/>
</dbReference>
<dbReference type="SUPFAM" id="SSF82199">
    <property type="entry name" value="SET domain"/>
    <property type="match status" value="1"/>
</dbReference>
<evidence type="ECO:0000256" key="2">
    <source>
        <dbReference type="ARBA" id="ARBA00022771"/>
    </source>
</evidence>
<dbReference type="Gene3D" id="6.10.140.2220">
    <property type="match status" value="1"/>
</dbReference>
<evidence type="ECO:0000256" key="3">
    <source>
        <dbReference type="ARBA" id="ARBA00022833"/>
    </source>
</evidence>
<name>A0A1U7LLP5_NEOID</name>
<keyword evidence="2 4" id="KW-0863">Zinc-finger</keyword>
<evidence type="ECO:0000313" key="7">
    <source>
        <dbReference type="Proteomes" id="UP000186594"/>
    </source>
</evidence>
<dbReference type="InterPro" id="IPR002893">
    <property type="entry name" value="Znf_MYND"/>
</dbReference>
<gene>
    <name evidence="6" type="ORF">NEOLI_001971</name>
</gene>
<dbReference type="GO" id="GO:0005634">
    <property type="term" value="C:nucleus"/>
    <property type="evidence" value="ECO:0007669"/>
    <property type="project" value="TreeGrafter"/>
</dbReference>
<dbReference type="Gene3D" id="1.10.220.160">
    <property type="match status" value="1"/>
</dbReference>
<dbReference type="PANTHER" id="PTHR12197">
    <property type="entry name" value="HISTONE-LYSINE N-METHYLTRANSFERASE SMYD"/>
    <property type="match status" value="1"/>
</dbReference>
<keyword evidence="6" id="KW-0489">Methyltransferase</keyword>
<dbReference type="Proteomes" id="UP000186594">
    <property type="component" value="Unassembled WGS sequence"/>
</dbReference>
<keyword evidence="1" id="KW-0479">Metal-binding</keyword>
<sequence>MGLARIAGDSGDHPPHSMFAVKNSSSCNGRGLFASGCILRGSAVFFHRPKCSIPDDNSISSTCYSCLASSICHQQILSVCAGCRLVRYCSSNCQKSDWRYHRYECKSFKNAQRAPTCMVRALVRILAIRRTDESWFAQISVLLSHSHEITHHDAVNVIPQLAALVSGERNITLLQETYCRFLTNSIQVTTFMGDAIGVCFDPLISLINHSCNPNIILNHDGKSIIARSLTDIAPDDEMPYIDITQSTLVRQMDLQRYYFDCQCLGCNSPEDHRDKFYCTNCPRPRDPSSSRCQTCHFDNPALDSLRLVEQKYTKLAESHHSQNTIKLYAALQELYKSGFVSTRQPVPSIHHLLFLTHLNRSEFHSALIHSFIPLLYEIFPRQVTTVRLYTTIKLLLHIAAEEQDANILQFAYSLLCECVKRAQESHGTGTLVTQIQYTIEETRIHLALRKDEEIDFQRYMPVVKDIVSQLLQAIKQEKNTCLLKFSL</sequence>
<keyword evidence="3" id="KW-0862">Zinc</keyword>
<dbReference type="STRING" id="1198029.A0A1U7LLP5"/>
<protein>
    <submittedName>
        <fullName evidence="6">Histone-lysine N-methyltransferase ASHR1</fullName>
    </submittedName>
</protein>
<accession>A0A1U7LLP5</accession>
<dbReference type="Pfam" id="PF01753">
    <property type="entry name" value="zf-MYND"/>
    <property type="match status" value="1"/>
</dbReference>
<dbReference type="OrthoDB" id="5945798at2759"/>
<dbReference type="PANTHER" id="PTHR12197:SF251">
    <property type="entry name" value="EG:BACR7C10.4 PROTEIN"/>
    <property type="match status" value="1"/>
</dbReference>
<organism evidence="6 7">
    <name type="scientific">Neolecta irregularis (strain DAH-3)</name>
    <dbReference type="NCBI Taxonomy" id="1198029"/>
    <lineage>
        <taxon>Eukaryota</taxon>
        <taxon>Fungi</taxon>
        <taxon>Dikarya</taxon>
        <taxon>Ascomycota</taxon>
        <taxon>Taphrinomycotina</taxon>
        <taxon>Neolectales</taxon>
        <taxon>Neolectaceae</taxon>
        <taxon>Neolecta</taxon>
    </lineage>
</organism>
<proteinExistence type="predicted"/>
<evidence type="ECO:0000313" key="6">
    <source>
        <dbReference type="EMBL" id="OLL23462.1"/>
    </source>
</evidence>
<dbReference type="AlphaFoldDB" id="A0A1U7LLP5"/>
<dbReference type="OMA" id="HSHEITH"/>
<dbReference type="GO" id="GO:0008168">
    <property type="term" value="F:methyltransferase activity"/>
    <property type="evidence" value="ECO:0007669"/>
    <property type="project" value="UniProtKB-KW"/>
</dbReference>
<evidence type="ECO:0000256" key="1">
    <source>
        <dbReference type="ARBA" id="ARBA00022723"/>
    </source>
</evidence>
<keyword evidence="7" id="KW-1185">Reference proteome</keyword>
<dbReference type="GO" id="GO:0008270">
    <property type="term" value="F:zinc ion binding"/>
    <property type="evidence" value="ECO:0007669"/>
    <property type="project" value="UniProtKB-KW"/>
</dbReference>
<dbReference type="InterPro" id="IPR050869">
    <property type="entry name" value="H3K4_H4K5_MeTrfase"/>
</dbReference>
<comment type="caution">
    <text evidence="6">The sequence shown here is derived from an EMBL/GenBank/DDBJ whole genome shotgun (WGS) entry which is preliminary data.</text>
</comment>
<dbReference type="EMBL" id="LXFE01001575">
    <property type="protein sequence ID" value="OLL23462.1"/>
    <property type="molecule type" value="Genomic_DNA"/>
</dbReference>
<reference evidence="6 7" key="1">
    <citation type="submission" date="2016-04" db="EMBL/GenBank/DDBJ databases">
        <title>Evolutionary innovation and constraint leading to complex multicellularity in the Ascomycota.</title>
        <authorList>
            <person name="Cisse O."/>
            <person name="Nguyen A."/>
            <person name="Hewitt D.A."/>
            <person name="Jedd G."/>
            <person name="Stajich J.E."/>
        </authorList>
    </citation>
    <scope>NUCLEOTIDE SEQUENCE [LARGE SCALE GENOMIC DNA]</scope>
    <source>
        <strain evidence="6 7">DAH-3</strain>
    </source>
</reference>
<dbReference type="PROSITE" id="PS01360">
    <property type="entry name" value="ZF_MYND_1"/>
    <property type="match status" value="1"/>
</dbReference>
<dbReference type="Pfam" id="PF00856">
    <property type="entry name" value="SET"/>
    <property type="match status" value="1"/>
</dbReference>
<evidence type="ECO:0000259" key="5">
    <source>
        <dbReference type="PROSITE" id="PS50865"/>
    </source>
</evidence>